<sequence length="190" mass="20417">MRVSFMAAAAACAVVLCGAVYADTVTVSQTVDYLDNENFAAPGVILDHWPHHRGMTQDWGWTHELTAPAGANGILSATLTIPAWDVDAGMQNVIYVNNVRIGTLNTTGDWSWGTTSFTLPTSVLNDLWNNGSLSVYMDIDATYQGNRVTLGSSTLSAVYNLGEPIPEPATVGLLGLGALLALRRRRPRTH</sequence>
<proteinExistence type="predicted"/>
<evidence type="ECO:0000259" key="2">
    <source>
        <dbReference type="Pfam" id="PF07589"/>
    </source>
</evidence>
<dbReference type="Pfam" id="PF07589">
    <property type="entry name" value="PEP-CTERM"/>
    <property type="match status" value="1"/>
</dbReference>
<dbReference type="InterPro" id="IPR013424">
    <property type="entry name" value="Ice-binding_C"/>
</dbReference>
<name>A0AAW6TWD3_9BACT</name>
<evidence type="ECO:0000313" key="4">
    <source>
        <dbReference type="Proteomes" id="UP001431776"/>
    </source>
</evidence>
<accession>A0AAW6TWD3</accession>
<evidence type="ECO:0000313" key="3">
    <source>
        <dbReference type="EMBL" id="MDI6449702.1"/>
    </source>
</evidence>
<organism evidence="3 4">
    <name type="scientific">Anaerobaca lacustris</name>
    <dbReference type="NCBI Taxonomy" id="3044600"/>
    <lineage>
        <taxon>Bacteria</taxon>
        <taxon>Pseudomonadati</taxon>
        <taxon>Planctomycetota</taxon>
        <taxon>Phycisphaerae</taxon>
        <taxon>Sedimentisphaerales</taxon>
        <taxon>Anaerobacaceae</taxon>
        <taxon>Anaerobaca</taxon>
    </lineage>
</organism>
<feature type="domain" description="Ice-binding protein C-terminal" evidence="2">
    <location>
        <begin position="164"/>
        <end position="186"/>
    </location>
</feature>
<keyword evidence="1" id="KW-0732">Signal</keyword>
<dbReference type="NCBIfam" id="TIGR02595">
    <property type="entry name" value="PEP_CTERM"/>
    <property type="match status" value="1"/>
</dbReference>
<dbReference type="EMBL" id="JASCXX010000012">
    <property type="protein sequence ID" value="MDI6449702.1"/>
    <property type="molecule type" value="Genomic_DNA"/>
</dbReference>
<dbReference type="Proteomes" id="UP001431776">
    <property type="component" value="Unassembled WGS sequence"/>
</dbReference>
<reference evidence="3" key="1">
    <citation type="submission" date="2023-05" db="EMBL/GenBank/DDBJ databases">
        <title>Anaerotaeda fermentans gen. nov., sp. nov., a novel anaerobic planctomycete of the new family within the order Sedimentisphaerales isolated from Taman Peninsula, Russia.</title>
        <authorList>
            <person name="Khomyakova M.A."/>
            <person name="Merkel A.Y."/>
            <person name="Slobodkin A.I."/>
        </authorList>
    </citation>
    <scope>NUCLEOTIDE SEQUENCE</scope>
    <source>
        <strain evidence="3">M17dextr</strain>
    </source>
</reference>
<protein>
    <submittedName>
        <fullName evidence="3">PEP-CTERM sorting domain-containing protein</fullName>
    </submittedName>
</protein>
<feature type="chain" id="PRO_5043330772" evidence="1">
    <location>
        <begin position="23"/>
        <end position="190"/>
    </location>
</feature>
<feature type="signal peptide" evidence="1">
    <location>
        <begin position="1"/>
        <end position="22"/>
    </location>
</feature>
<comment type="caution">
    <text evidence="3">The sequence shown here is derived from an EMBL/GenBank/DDBJ whole genome shotgun (WGS) entry which is preliminary data.</text>
</comment>
<dbReference type="RefSeq" id="WP_349245110.1">
    <property type="nucleotide sequence ID" value="NZ_JASCXX010000012.1"/>
</dbReference>
<evidence type="ECO:0000256" key="1">
    <source>
        <dbReference type="SAM" id="SignalP"/>
    </source>
</evidence>
<dbReference type="AlphaFoldDB" id="A0AAW6TWD3"/>
<gene>
    <name evidence="3" type="ORF">QJ522_11655</name>
</gene>
<keyword evidence="4" id="KW-1185">Reference proteome</keyword>